<evidence type="ECO:0000256" key="6">
    <source>
        <dbReference type="SAM" id="MobiDB-lite"/>
    </source>
</evidence>
<dbReference type="EMBL" id="CP126209">
    <property type="protein sequence ID" value="WIA09846.1"/>
    <property type="molecule type" value="Genomic_DNA"/>
</dbReference>
<evidence type="ECO:0000313" key="8">
    <source>
        <dbReference type="Proteomes" id="UP001244341"/>
    </source>
</evidence>
<feature type="region of interest" description="Disordered" evidence="6">
    <location>
        <begin position="56"/>
        <end position="92"/>
    </location>
</feature>
<feature type="compositionally biased region" description="Low complexity" evidence="6">
    <location>
        <begin position="78"/>
        <end position="92"/>
    </location>
</feature>
<keyword evidence="8" id="KW-1185">Reference proteome</keyword>
<evidence type="ECO:0000256" key="4">
    <source>
        <dbReference type="ARBA" id="ARBA00023157"/>
    </source>
</evidence>
<comment type="subcellular location">
    <subcellularLocation>
        <location evidence="1 5">Mitochondrion</location>
    </subcellularLocation>
</comment>
<sequence>MHPPLILNKHPLCAKYMEALVACHKEHNISKWWGACNDAKFALTKCLAEEKTQLRAERQEKARQRHRELRRQTEERTAAAAAQQQQQQQQSQ</sequence>
<gene>
    <name evidence="7" type="ORF">OEZ85_010060</name>
</gene>
<evidence type="ECO:0000313" key="7">
    <source>
        <dbReference type="EMBL" id="WIA09846.1"/>
    </source>
</evidence>
<dbReference type="PROSITE" id="PS51808">
    <property type="entry name" value="CHCH"/>
    <property type="match status" value="1"/>
</dbReference>
<dbReference type="InterPro" id="IPR013892">
    <property type="entry name" value="Cyt_c_biogenesis_Cmc1-like"/>
</dbReference>
<proteinExistence type="inferred from homology"/>
<accession>A0ABY8TND9</accession>
<keyword evidence="3 5" id="KW-0496">Mitochondrion</keyword>
<dbReference type="PANTHER" id="PTHR22977:SF1">
    <property type="entry name" value="COX ASSEMBLY MITOCHONDRIAL PROTEIN 2 HOMOLOG"/>
    <property type="match status" value="1"/>
</dbReference>
<keyword evidence="4" id="KW-1015">Disulfide bond</keyword>
<dbReference type="Pfam" id="PF08583">
    <property type="entry name" value="Cmc1"/>
    <property type="match status" value="1"/>
</dbReference>
<evidence type="ECO:0000256" key="3">
    <source>
        <dbReference type="ARBA" id="ARBA00023128"/>
    </source>
</evidence>
<dbReference type="PANTHER" id="PTHR22977">
    <property type="entry name" value="COX ASSEMBLY MITOCHONDRIAL PROTEIN"/>
    <property type="match status" value="1"/>
</dbReference>
<protein>
    <recommendedName>
        <fullName evidence="5">COX assembly mitochondrial protein</fullName>
    </recommendedName>
</protein>
<evidence type="ECO:0000256" key="1">
    <source>
        <dbReference type="ARBA" id="ARBA00004173"/>
    </source>
</evidence>
<reference evidence="7 8" key="1">
    <citation type="submission" date="2023-05" db="EMBL/GenBank/DDBJ databases">
        <title>A 100% complete, gapless, phased diploid assembly of the Scenedesmus obliquus UTEX 3031 genome.</title>
        <authorList>
            <person name="Biondi T.C."/>
            <person name="Hanschen E.R."/>
            <person name="Kwon T."/>
            <person name="Eng W."/>
            <person name="Kruse C.P.S."/>
            <person name="Koehler S.I."/>
            <person name="Kunde Y."/>
            <person name="Gleasner C.D."/>
            <person name="You Mak K.T."/>
            <person name="Polle J."/>
            <person name="Hovde B.T."/>
            <person name="Starkenburg S.R."/>
        </authorList>
    </citation>
    <scope>NUCLEOTIDE SEQUENCE [LARGE SCALE GENOMIC DNA]</scope>
    <source>
        <strain evidence="7 8">DOE0152z</strain>
    </source>
</reference>
<dbReference type="Proteomes" id="UP001244341">
    <property type="component" value="Chromosome 2b"/>
</dbReference>
<name>A0ABY8TND9_TETOB</name>
<evidence type="ECO:0000256" key="2">
    <source>
        <dbReference type="ARBA" id="ARBA00007347"/>
    </source>
</evidence>
<comment type="similarity">
    <text evidence="2 5">Belongs to the CMC family.</text>
</comment>
<organism evidence="7 8">
    <name type="scientific">Tetradesmus obliquus</name>
    <name type="common">Green alga</name>
    <name type="synonym">Acutodesmus obliquus</name>
    <dbReference type="NCBI Taxonomy" id="3088"/>
    <lineage>
        <taxon>Eukaryota</taxon>
        <taxon>Viridiplantae</taxon>
        <taxon>Chlorophyta</taxon>
        <taxon>core chlorophytes</taxon>
        <taxon>Chlorophyceae</taxon>
        <taxon>CS clade</taxon>
        <taxon>Sphaeropleales</taxon>
        <taxon>Scenedesmaceae</taxon>
        <taxon>Tetradesmus</taxon>
    </lineage>
</organism>
<evidence type="ECO:0000256" key="5">
    <source>
        <dbReference type="RuleBase" id="RU364104"/>
    </source>
</evidence>